<dbReference type="NCBIfam" id="NF005719">
    <property type="entry name" value="PRK07535.1"/>
    <property type="match status" value="1"/>
</dbReference>
<evidence type="ECO:0000256" key="5">
    <source>
        <dbReference type="ARBA" id="ARBA00022723"/>
    </source>
</evidence>
<name>A0A1J4SFN7_9BACT</name>
<dbReference type="GO" id="GO:0008705">
    <property type="term" value="F:methionine synthase activity"/>
    <property type="evidence" value="ECO:0007669"/>
    <property type="project" value="TreeGrafter"/>
</dbReference>
<sequence length="262" mass="28961">MFVIGERINASRKTILQAIQERNVQFIQEEAKKQVEAGAQMLDVNAGVRVQQEVDDIEWLVKTVQEKVDIPLCIDSPNPKAIEKGLKNHKGKALVNSITLQKDRLEGILPLVKEYNSMIVALTLGTSGMPETAQERLEICSGIIEAVKKEGIPIESLYVDPLVQPISTNIKNCLITLDTIRTIKNAFPVKIIMGLSNISFGLPERRLINRTFLAMALAAGLDAALIDPLDKDMMSTLLTGEALLGQDEYCLNYLASFREGKT</sequence>
<reference evidence="8 9" key="1">
    <citation type="journal article" date="2016" name="Environ. Microbiol.">
        <title>Genomic resolution of a cold subsurface aquifer community provides metabolic insights for novel microbes adapted to high CO concentrations.</title>
        <authorList>
            <person name="Probst A.J."/>
            <person name="Castelle C.J."/>
            <person name="Singh A."/>
            <person name="Brown C.T."/>
            <person name="Anantharaman K."/>
            <person name="Sharon I."/>
            <person name="Hug L.A."/>
            <person name="Burstein D."/>
            <person name="Emerson J.B."/>
            <person name="Thomas B.C."/>
            <person name="Banfield J.F."/>
        </authorList>
    </citation>
    <scope>NUCLEOTIDE SEQUENCE [LARGE SCALE GENOMIC DNA]</scope>
    <source>
        <strain evidence="8">CG1_02_38_46</strain>
    </source>
</reference>
<dbReference type="STRING" id="1817893.AUJ66_01435"/>
<evidence type="ECO:0000256" key="6">
    <source>
        <dbReference type="ARBA" id="ARBA00023285"/>
    </source>
</evidence>
<dbReference type="GO" id="GO:0046872">
    <property type="term" value="F:metal ion binding"/>
    <property type="evidence" value="ECO:0007669"/>
    <property type="project" value="UniProtKB-KW"/>
</dbReference>
<dbReference type="GO" id="GO:0032259">
    <property type="term" value="P:methylation"/>
    <property type="evidence" value="ECO:0007669"/>
    <property type="project" value="UniProtKB-KW"/>
</dbReference>
<dbReference type="GO" id="GO:0005829">
    <property type="term" value="C:cytosol"/>
    <property type="evidence" value="ECO:0007669"/>
    <property type="project" value="TreeGrafter"/>
</dbReference>
<dbReference type="Gene3D" id="3.20.20.20">
    <property type="entry name" value="Dihydropteroate synthase-like"/>
    <property type="match status" value="1"/>
</dbReference>
<dbReference type="SUPFAM" id="SSF51717">
    <property type="entry name" value="Dihydropteroate synthetase-like"/>
    <property type="match status" value="1"/>
</dbReference>
<keyword evidence="4 8" id="KW-0808">Transferase</keyword>
<evidence type="ECO:0000259" key="7">
    <source>
        <dbReference type="PROSITE" id="PS50972"/>
    </source>
</evidence>
<dbReference type="Proteomes" id="UP000182278">
    <property type="component" value="Unassembled WGS sequence"/>
</dbReference>
<evidence type="ECO:0000313" key="8">
    <source>
        <dbReference type="EMBL" id="OIN98191.1"/>
    </source>
</evidence>
<comment type="caution">
    <text evidence="8">The sequence shown here is derived from an EMBL/GenBank/DDBJ whole genome shotgun (WGS) entry which is preliminary data.</text>
</comment>
<comment type="similarity">
    <text evidence="1">Belongs to the vitamin-B12 dependent methionine synthase family.</text>
</comment>
<keyword evidence="5" id="KW-0479">Metal-binding</keyword>
<dbReference type="InterPro" id="IPR000489">
    <property type="entry name" value="Pterin-binding_dom"/>
</dbReference>
<dbReference type="AlphaFoldDB" id="A0A1J4SFN7"/>
<feature type="domain" description="Pterin-binding" evidence="7">
    <location>
        <begin position="1"/>
        <end position="244"/>
    </location>
</feature>
<keyword evidence="6" id="KW-0170">Cobalt</keyword>
<dbReference type="PROSITE" id="PS50972">
    <property type="entry name" value="PTERIN_BINDING"/>
    <property type="match status" value="1"/>
</dbReference>
<dbReference type="GO" id="GO:0031419">
    <property type="term" value="F:cobalamin binding"/>
    <property type="evidence" value="ECO:0007669"/>
    <property type="project" value="UniProtKB-KW"/>
</dbReference>
<evidence type="ECO:0000256" key="3">
    <source>
        <dbReference type="ARBA" id="ARBA00022628"/>
    </source>
</evidence>
<dbReference type="PANTHER" id="PTHR45833">
    <property type="entry name" value="METHIONINE SYNTHASE"/>
    <property type="match status" value="1"/>
</dbReference>
<evidence type="ECO:0000313" key="9">
    <source>
        <dbReference type="Proteomes" id="UP000182278"/>
    </source>
</evidence>
<evidence type="ECO:0000256" key="4">
    <source>
        <dbReference type="ARBA" id="ARBA00022679"/>
    </source>
</evidence>
<keyword evidence="3" id="KW-0846">Cobalamin</keyword>
<dbReference type="InterPro" id="IPR011005">
    <property type="entry name" value="Dihydropteroate_synth-like_sf"/>
</dbReference>
<proteinExistence type="inferred from homology"/>
<accession>A0A1J4SFN7</accession>
<gene>
    <name evidence="8" type="ORF">AUJ66_01435</name>
</gene>
<dbReference type="InterPro" id="IPR050554">
    <property type="entry name" value="Met_Synthase/Corrinoid"/>
</dbReference>
<keyword evidence="2 8" id="KW-0489">Methyltransferase</keyword>
<protein>
    <submittedName>
        <fullName evidence="8">Methyltetrahydrofolate--corrinoid methyltransferase</fullName>
    </submittedName>
</protein>
<dbReference type="PANTHER" id="PTHR45833:SF1">
    <property type="entry name" value="METHIONINE SYNTHASE"/>
    <property type="match status" value="1"/>
</dbReference>
<evidence type="ECO:0000256" key="2">
    <source>
        <dbReference type="ARBA" id="ARBA00022603"/>
    </source>
</evidence>
<organism evidence="8 9">
    <name type="scientific">Candidatus Desantisbacteria bacterium CG1_02_38_46</name>
    <dbReference type="NCBI Taxonomy" id="1817893"/>
    <lineage>
        <taxon>Bacteria</taxon>
        <taxon>Candidatus Desantisiibacteriota</taxon>
    </lineage>
</organism>
<dbReference type="GO" id="GO:0050667">
    <property type="term" value="P:homocysteine metabolic process"/>
    <property type="evidence" value="ECO:0007669"/>
    <property type="project" value="TreeGrafter"/>
</dbReference>
<dbReference type="EMBL" id="MNUO01000020">
    <property type="protein sequence ID" value="OIN98191.1"/>
    <property type="molecule type" value="Genomic_DNA"/>
</dbReference>
<dbReference type="GO" id="GO:0046653">
    <property type="term" value="P:tetrahydrofolate metabolic process"/>
    <property type="evidence" value="ECO:0007669"/>
    <property type="project" value="TreeGrafter"/>
</dbReference>
<dbReference type="Pfam" id="PF00809">
    <property type="entry name" value="Pterin_bind"/>
    <property type="match status" value="1"/>
</dbReference>
<evidence type="ECO:0000256" key="1">
    <source>
        <dbReference type="ARBA" id="ARBA00010398"/>
    </source>
</evidence>